<dbReference type="PANTHER" id="PTHR48073">
    <property type="entry name" value="O-SUCCINYLBENZOATE SYNTHASE-RELATED"/>
    <property type="match status" value="1"/>
</dbReference>
<dbReference type="Gene3D" id="3.20.20.120">
    <property type="entry name" value="Enolase-like C-terminal domain"/>
    <property type="match status" value="1"/>
</dbReference>
<dbReference type="InterPro" id="IPR036849">
    <property type="entry name" value="Enolase-like_C_sf"/>
</dbReference>
<dbReference type="GO" id="GO:0009063">
    <property type="term" value="P:amino acid catabolic process"/>
    <property type="evidence" value="ECO:0007669"/>
    <property type="project" value="InterPro"/>
</dbReference>
<dbReference type="SUPFAM" id="SSF54826">
    <property type="entry name" value="Enolase N-terminal domain-like"/>
    <property type="match status" value="1"/>
</dbReference>
<evidence type="ECO:0000256" key="1">
    <source>
        <dbReference type="ARBA" id="ARBA00022723"/>
    </source>
</evidence>
<dbReference type="CDD" id="cd03320">
    <property type="entry name" value="OSBS"/>
    <property type="match status" value="1"/>
</dbReference>
<dbReference type="SFLD" id="SFLDG00180">
    <property type="entry name" value="muconate_cycloisomerase"/>
    <property type="match status" value="1"/>
</dbReference>
<dbReference type="AlphaFoldDB" id="A0A0F9UJA0"/>
<dbReference type="Gene3D" id="3.30.390.10">
    <property type="entry name" value="Enolase-like, N-terminal domain"/>
    <property type="match status" value="1"/>
</dbReference>
<evidence type="ECO:0000313" key="3">
    <source>
        <dbReference type="EMBL" id="KKN93300.1"/>
    </source>
</evidence>
<dbReference type="EMBL" id="LAZR01000087">
    <property type="protein sequence ID" value="KKN93300.1"/>
    <property type="molecule type" value="Genomic_DNA"/>
</dbReference>
<name>A0A0F9UJA0_9ZZZZ</name>
<dbReference type="InterPro" id="IPR018110">
    <property type="entry name" value="Mandel_Rmase/mucon_lact_enz_CS"/>
</dbReference>
<dbReference type="SMART" id="SM00922">
    <property type="entry name" value="MR_MLE"/>
    <property type="match status" value="1"/>
</dbReference>
<organism evidence="3">
    <name type="scientific">marine sediment metagenome</name>
    <dbReference type="NCBI Taxonomy" id="412755"/>
    <lineage>
        <taxon>unclassified sequences</taxon>
        <taxon>metagenomes</taxon>
        <taxon>ecological metagenomes</taxon>
    </lineage>
</organism>
<accession>A0A0F9UJA0</accession>
<sequence length="350" mass="39456">MKATIKKYLLNFKNPSGTSRGVLRTKETYFLFLEEEGEWGIGECGLFRGLSFDDVPEFEEKCTWVSDNIDLGKDELLKQLQNFPSIQFGVEQAFLSLRSQNPFHLFDSSFLNNQEPISINGLVWMGDKEFMHQQIEDKLNDGFSCIKMKIGAIDFNAEIELLSSIRKRYSKNDIELRVDANGAFSPQDALVKLNRLSKLDLHSIEQPIKAGQWDEITRLCQSTPLPIALDEELIGIVDVTKKAELLQTIQPQYIILKPSLVGGFAGSTEWITLAENNKIGWWVTSALESNIGLNAIAQWTAVLNNKMPQGLGTGSLFTNNIDSPLEVLNGGLFYDQSKKWNKNLIEILCI</sequence>
<dbReference type="InterPro" id="IPR029065">
    <property type="entry name" value="Enolase_C-like"/>
</dbReference>
<keyword evidence="1" id="KW-0479">Metal-binding</keyword>
<dbReference type="GO" id="GO:0046872">
    <property type="term" value="F:metal ion binding"/>
    <property type="evidence" value="ECO:0007669"/>
    <property type="project" value="UniProtKB-KW"/>
</dbReference>
<dbReference type="PROSITE" id="PS00909">
    <property type="entry name" value="MR_MLE_2"/>
    <property type="match status" value="1"/>
</dbReference>
<dbReference type="Pfam" id="PF13378">
    <property type="entry name" value="MR_MLE_C"/>
    <property type="match status" value="1"/>
</dbReference>
<dbReference type="InterPro" id="IPR029017">
    <property type="entry name" value="Enolase-like_N"/>
</dbReference>
<evidence type="ECO:0000259" key="2">
    <source>
        <dbReference type="SMART" id="SM00922"/>
    </source>
</evidence>
<gene>
    <name evidence="3" type="ORF">LCGC14_0199350</name>
</gene>
<proteinExistence type="predicted"/>
<dbReference type="SFLD" id="SFLDS00001">
    <property type="entry name" value="Enolase"/>
    <property type="match status" value="1"/>
</dbReference>
<protein>
    <recommendedName>
        <fullName evidence="2">Mandelate racemase/muconate lactonizing enzyme C-terminal domain-containing protein</fullName>
    </recommendedName>
</protein>
<dbReference type="InterPro" id="IPR013342">
    <property type="entry name" value="Mandelate_racemase_C"/>
</dbReference>
<dbReference type="SFLD" id="SFLDF00009">
    <property type="entry name" value="o-succinylbenzoate_synthase"/>
    <property type="match status" value="1"/>
</dbReference>
<reference evidence="3" key="1">
    <citation type="journal article" date="2015" name="Nature">
        <title>Complex archaea that bridge the gap between prokaryotes and eukaryotes.</title>
        <authorList>
            <person name="Spang A."/>
            <person name="Saw J.H."/>
            <person name="Jorgensen S.L."/>
            <person name="Zaremba-Niedzwiedzka K."/>
            <person name="Martijn J."/>
            <person name="Lind A.E."/>
            <person name="van Eijk R."/>
            <person name="Schleper C."/>
            <person name="Guy L."/>
            <person name="Ettema T.J."/>
        </authorList>
    </citation>
    <scope>NUCLEOTIDE SEQUENCE</scope>
</reference>
<dbReference type="GO" id="GO:0003824">
    <property type="term" value="F:catalytic activity"/>
    <property type="evidence" value="ECO:0007669"/>
    <property type="project" value="UniProtKB-ARBA"/>
</dbReference>
<dbReference type="SUPFAM" id="SSF51604">
    <property type="entry name" value="Enolase C-terminal domain-like"/>
    <property type="match status" value="1"/>
</dbReference>
<dbReference type="PANTHER" id="PTHR48073:SF2">
    <property type="entry name" value="O-SUCCINYLBENZOATE SYNTHASE"/>
    <property type="match status" value="1"/>
</dbReference>
<comment type="caution">
    <text evidence="3">The sequence shown here is derived from an EMBL/GenBank/DDBJ whole genome shotgun (WGS) entry which is preliminary data.</text>
</comment>
<feature type="domain" description="Mandelate racemase/muconate lactonizing enzyme C-terminal" evidence="2">
    <location>
        <begin position="128"/>
        <end position="226"/>
    </location>
</feature>